<evidence type="ECO:0000313" key="8">
    <source>
        <dbReference type="EMBL" id="KAH3660457.1"/>
    </source>
</evidence>
<feature type="domain" description="DFDF" evidence="7">
    <location>
        <begin position="133"/>
        <end position="169"/>
    </location>
</feature>
<dbReference type="PROSITE" id="PS51385">
    <property type="entry name" value="YJEF_N"/>
    <property type="match status" value="1"/>
</dbReference>
<reference evidence="8" key="2">
    <citation type="submission" date="2021-01" db="EMBL/GenBank/DDBJ databases">
        <authorList>
            <person name="Schikora-Tamarit M.A."/>
        </authorList>
    </citation>
    <scope>NUCLEOTIDE SEQUENCE</scope>
    <source>
        <strain evidence="8">CBS6075</strain>
    </source>
</reference>
<dbReference type="GeneID" id="70239007"/>
<organism evidence="8 9">
    <name type="scientific">Ogataea philodendri</name>
    <dbReference type="NCBI Taxonomy" id="1378263"/>
    <lineage>
        <taxon>Eukaryota</taxon>
        <taxon>Fungi</taxon>
        <taxon>Dikarya</taxon>
        <taxon>Ascomycota</taxon>
        <taxon>Saccharomycotina</taxon>
        <taxon>Pichiomycetes</taxon>
        <taxon>Pichiales</taxon>
        <taxon>Pichiaceae</taxon>
        <taxon>Ogataea</taxon>
    </lineage>
</organism>
<accession>A0A9P8NVZ3</accession>
<dbReference type="GO" id="GO:0000932">
    <property type="term" value="C:P-body"/>
    <property type="evidence" value="ECO:0007669"/>
    <property type="project" value="UniProtKB-SubCell"/>
</dbReference>
<evidence type="ECO:0000256" key="5">
    <source>
        <dbReference type="SAM" id="MobiDB-lite"/>
    </source>
</evidence>
<dbReference type="GO" id="GO:0003729">
    <property type="term" value="F:mRNA binding"/>
    <property type="evidence" value="ECO:0007669"/>
    <property type="project" value="TreeGrafter"/>
</dbReference>
<proteinExistence type="inferred from homology"/>
<keyword evidence="4" id="KW-0963">Cytoplasm</keyword>
<dbReference type="PANTHER" id="PTHR13612:SF0">
    <property type="entry name" value="ENHANCER OF MRNA-DECAPPING PROTEIN 3"/>
    <property type="match status" value="1"/>
</dbReference>
<dbReference type="Gene3D" id="3.40.50.10260">
    <property type="entry name" value="YjeF N-terminal domain"/>
    <property type="match status" value="1"/>
</dbReference>
<feature type="compositionally biased region" description="Polar residues" evidence="5">
    <location>
        <begin position="112"/>
        <end position="128"/>
    </location>
</feature>
<evidence type="ECO:0000313" key="9">
    <source>
        <dbReference type="Proteomes" id="UP000769157"/>
    </source>
</evidence>
<comment type="caution">
    <text evidence="8">The sequence shown here is derived from an EMBL/GenBank/DDBJ whole genome shotgun (WGS) entry which is preliminary data.</text>
</comment>
<dbReference type="EMBL" id="JAEUBE010000504">
    <property type="protein sequence ID" value="KAH3660457.1"/>
    <property type="molecule type" value="Genomic_DNA"/>
</dbReference>
<dbReference type="AlphaFoldDB" id="A0A9P8NVZ3"/>
<dbReference type="PANTHER" id="PTHR13612">
    <property type="entry name" value="ENHANCER OF MRNA-DECAPPING PROTEIN 3"/>
    <property type="match status" value="1"/>
</dbReference>
<sequence length="526" mass="59009">MSQFCGYTLEIELNDAKGTKVKGTIGNIQDKDLLLSEAQYLQGPDSNSNHRDLLIKEGTIKDLKVVGIPPRKKKDKKKSKQEKDKDKYSETKALKKESTLASGKADCKGERVQSTQDPDNHYNYHSNEIDWQNENPGTLKNMEVFDFASNLQKFDKKSVFEELSRLDKTDPRNRLVGQNKLPQKTNYENTEMVLQSSQKDTWENINSANDYTQSALGNQANEKIKEQETNLTKGGVQQTNQLSSVIKSNVKIYSLEKDLIPTCSPIQLAEIIQLCSKMLGVSNEAMIYDAGRSLAELIVKEIIGEFRLSNLNHNAPPLVLVLAGNNVSGARVLTAGKQLSNHGIRVLAYVLHDSEESEDEMLDIVKSSLNILTSTDGKIVKSIPELNHVLEQVDSPLELIIDGLQGYDTNLCDLIEPELSRSKNIVEWCNNSKAPVLSLDVPSGLEASSGTADFETYIASNYLVSVGIPLSSVLSLYRFGYFEKQDLKHFLIDSGIPRKVFTLKSNLRKFDRYWFTKSWYAILNVE</sequence>
<gene>
    <name evidence="8" type="ORF">OGAPHI_007043</name>
</gene>
<evidence type="ECO:0000259" key="6">
    <source>
        <dbReference type="PROSITE" id="PS51385"/>
    </source>
</evidence>
<dbReference type="Pfam" id="PF03853">
    <property type="entry name" value="YjeF_N"/>
    <property type="match status" value="1"/>
</dbReference>
<feature type="compositionally biased region" description="Basic and acidic residues" evidence="5">
    <location>
        <begin position="81"/>
        <end position="98"/>
    </location>
</feature>
<evidence type="ECO:0000256" key="3">
    <source>
        <dbReference type="ARBA" id="ARBA00015797"/>
    </source>
</evidence>
<dbReference type="InterPro" id="IPR025762">
    <property type="entry name" value="DFDF"/>
</dbReference>
<keyword evidence="9" id="KW-1185">Reference proteome</keyword>
<name>A0A9P8NVZ3_9ASCO</name>
<feature type="domain" description="YjeF N-terminal" evidence="6">
    <location>
        <begin position="268"/>
        <end position="502"/>
    </location>
</feature>
<reference evidence="8" key="1">
    <citation type="journal article" date="2021" name="Open Biol.">
        <title>Shared evolutionary footprints suggest mitochondrial oxidative damage underlies multiple complex I losses in fungi.</title>
        <authorList>
            <person name="Schikora-Tamarit M.A."/>
            <person name="Marcet-Houben M."/>
            <person name="Nosek J."/>
            <person name="Gabaldon T."/>
        </authorList>
    </citation>
    <scope>NUCLEOTIDE SEQUENCE</scope>
    <source>
        <strain evidence="8">CBS6075</strain>
    </source>
</reference>
<evidence type="ECO:0000256" key="1">
    <source>
        <dbReference type="ARBA" id="ARBA00004201"/>
    </source>
</evidence>
<dbReference type="SMART" id="SM01199">
    <property type="entry name" value="FDF"/>
    <property type="match status" value="1"/>
</dbReference>
<dbReference type="InterPro" id="IPR019050">
    <property type="entry name" value="FDF_dom"/>
</dbReference>
<dbReference type="Proteomes" id="UP000769157">
    <property type="component" value="Unassembled WGS sequence"/>
</dbReference>
<dbReference type="GO" id="GO:0033962">
    <property type="term" value="P:P-body assembly"/>
    <property type="evidence" value="ECO:0007669"/>
    <property type="project" value="TreeGrafter"/>
</dbReference>
<dbReference type="GO" id="GO:0031087">
    <property type="term" value="P:deadenylation-independent decapping of nuclear-transcribed mRNA"/>
    <property type="evidence" value="ECO:0007669"/>
    <property type="project" value="TreeGrafter"/>
</dbReference>
<feature type="compositionally biased region" description="Basic residues" evidence="5">
    <location>
        <begin position="70"/>
        <end position="80"/>
    </location>
</feature>
<dbReference type="PROSITE" id="PS51512">
    <property type="entry name" value="DFDF"/>
    <property type="match status" value="1"/>
</dbReference>
<dbReference type="SUPFAM" id="SSF64153">
    <property type="entry name" value="YjeF N-terminal domain-like"/>
    <property type="match status" value="1"/>
</dbReference>
<evidence type="ECO:0000256" key="4">
    <source>
        <dbReference type="ARBA" id="ARBA00022490"/>
    </source>
</evidence>
<dbReference type="Pfam" id="PF09532">
    <property type="entry name" value="FDF"/>
    <property type="match status" value="1"/>
</dbReference>
<comment type="similarity">
    <text evidence="2">Belongs to the EDC3 family.</text>
</comment>
<comment type="subcellular location">
    <subcellularLocation>
        <location evidence="1">Cytoplasm</location>
        <location evidence="1">P-body</location>
    </subcellularLocation>
</comment>
<dbReference type="RefSeq" id="XP_046058160.1">
    <property type="nucleotide sequence ID" value="XM_046208396.1"/>
</dbReference>
<evidence type="ECO:0000259" key="7">
    <source>
        <dbReference type="PROSITE" id="PS51512"/>
    </source>
</evidence>
<evidence type="ECO:0000256" key="2">
    <source>
        <dbReference type="ARBA" id="ARBA00006610"/>
    </source>
</evidence>
<protein>
    <recommendedName>
        <fullName evidence="3">Enhancer of mRNA-decapping protein 3</fullName>
    </recommendedName>
</protein>
<feature type="region of interest" description="Disordered" evidence="5">
    <location>
        <begin position="67"/>
        <end position="128"/>
    </location>
</feature>
<dbReference type="OrthoDB" id="10030313at2759"/>
<dbReference type="InterPro" id="IPR036652">
    <property type="entry name" value="YjeF_N_dom_sf"/>
</dbReference>
<dbReference type="InterPro" id="IPR004443">
    <property type="entry name" value="YjeF_N_dom"/>
</dbReference>